<gene>
    <name evidence="2" type="ORF">BU23DRAFT_596717</name>
</gene>
<dbReference type="InterPro" id="IPR022698">
    <property type="entry name" value="OrsD"/>
</dbReference>
<keyword evidence="3" id="KW-1185">Reference proteome</keyword>
<sequence length="263" mass="29445">MSKEIMQTSLAMDWLSPKSRAKLHCVLKKDVQQLLQSTKYAPLLGCVYKRVAQRRGTETVKQPSSSQRCAIAPASTEPYIQHLSNYGHLFCTPCRTALPLKWLQTHLLSKHRIFEPRRSTIVAQYEHIPVSQNSDDIKPLPDGSPVLEFLTPPVPGFACQCSYKTINVDGFQQHLRKVHKESYTQAKRIAAECFLQKWAPPKSSFPYQYWRMDVASSATQTAQAEKCESQQKRGGEAGVGILEATGDPEIDALLAMEAEEGPA</sequence>
<evidence type="ECO:0008006" key="4">
    <source>
        <dbReference type="Google" id="ProtNLM"/>
    </source>
</evidence>
<dbReference type="AlphaFoldDB" id="A0A6A5VTZ5"/>
<reference evidence="2" key="1">
    <citation type="journal article" date="2020" name="Stud. Mycol.">
        <title>101 Dothideomycetes genomes: a test case for predicting lifestyles and emergence of pathogens.</title>
        <authorList>
            <person name="Haridas S."/>
            <person name="Albert R."/>
            <person name="Binder M."/>
            <person name="Bloem J."/>
            <person name="Labutti K."/>
            <person name="Salamov A."/>
            <person name="Andreopoulos B."/>
            <person name="Baker S."/>
            <person name="Barry K."/>
            <person name="Bills G."/>
            <person name="Bluhm B."/>
            <person name="Cannon C."/>
            <person name="Castanera R."/>
            <person name="Culley D."/>
            <person name="Daum C."/>
            <person name="Ezra D."/>
            <person name="Gonzalez J."/>
            <person name="Henrissat B."/>
            <person name="Kuo A."/>
            <person name="Liang C."/>
            <person name="Lipzen A."/>
            <person name="Lutzoni F."/>
            <person name="Magnuson J."/>
            <person name="Mondo S."/>
            <person name="Nolan M."/>
            <person name="Ohm R."/>
            <person name="Pangilinan J."/>
            <person name="Park H.-J."/>
            <person name="Ramirez L."/>
            <person name="Alfaro M."/>
            <person name="Sun H."/>
            <person name="Tritt A."/>
            <person name="Yoshinaga Y."/>
            <person name="Zwiers L.-H."/>
            <person name="Turgeon B."/>
            <person name="Goodwin S."/>
            <person name="Spatafora J."/>
            <person name="Crous P."/>
            <person name="Grigoriev I."/>
        </authorList>
    </citation>
    <scope>NUCLEOTIDE SEQUENCE</scope>
    <source>
        <strain evidence="2">CBS 107.79</strain>
    </source>
</reference>
<feature type="compositionally biased region" description="Basic and acidic residues" evidence="1">
    <location>
        <begin position="226"/>
        <end position="235"/>
    </location>
</feature>
<feature type="region of interest" description="Disordered" evidence="1">
    <location>
        <begin position="226"/>
        <end position="245"/>
    </location>
</feature>
<dbReference type="Pfam" id="PF12013">
    <property type="entry name" value="OrsD"/>
    <property type="match status" value="1"/>
</dbReference>
<protein>
    <recommendedName>
        <fullName evidence="4">C2H2-type domain-containing protein</fullName>
    </recommendedName>
</protein>
<evidence type="ECO:0000313" key="2">
    <source>
        <dbReference type="EMBL" id="KAF1976717.1"/>
    </source>
</evidence>
<proteinExistence type="predicted"/>
<evidence type="ECO:0000256" key="1">
    <source>
        <dbReference type="SAM" id="MobiDB-lite"/>
    </source>
</evidence>
<dbReference type="Proteomes" id="UP000800036">
    <property type="component" value="Unassembled WGS sequence"/>
</dbReference>
<evidence type="ECO:0000313" key="3">
    <source>
        <dbReference type="Proteomes" id="UP000800036"/>
    </source>
</evidence>
<name>A0A6A5VTZ5_9PLEO</name>
<organism evidence="2 3">
    <name type="scientific">Bimuria novae-zelandiae CBS 107.79</name>
    <dbReference type="NCBI Taxonomy" id="1447943"/>
    <lineage>
        <taxon>Eukaryota</taxon>
        <taxon>Fungi</taxon>
        <taxon>Dikarya</taxon>
        <taxon>Ascomycota</taxon>
        <taxon>Pezizomycotina</taxon>
        <taxon>Dothideomycetes</taxon>
        <taxon>Pleosporomycetidae</taxon>
        <taxon>Pleosporales</taxon>
        <taxon>Massarineae</taxon>
        <taxon>Didymosphaeriaceae</taxon>
        <taxon>Bimuria</taxon>
    </lineage>
</organism>
<dbReference type="EMBL" id="ML976665">
    <property type="protein sequence ID" value="KAF1976717.1"/>
    <property type="molecule type" value="Genomic_DNA"/>
</dbReference>
<dbReference type="OrthoDB" id="3782416at2759"/>
<accession>A0A6A5VTZ5</accession>